<reference evidence="2" key="1">
    <citation type="journal article" date="2014" name="Genome Announc.">
        <title>Draft Genome Sequence of the Yeast Pseudozyma antarctica Type Strain JCM10317, a Producer of the Glycolipid Biosurfactants, Mannosylerythritol Lipids.</title>
        <authorList>
            <person name="Saika A."/>
            <person name="Koike H."/>
            <person name="Hori T."/>
            <person name="Fukuoka T."/>
            <person name="Sato S."/>
            <person name="Habe H."/>
            <person name="Kitamoto D."/>
            <person name="Morita T."/>
        </authorList>
    </citation>
    <scope>NUCLEOTIDE SEQUENCE [LARGE SCALE GENOMIC DNA]</scope>
    <source>
        <strain evidence="2">JCM 10317</strain>
    </source>
</reference>
<sequence>MVSYSLIAVLSWTVLALGTLAVQQPEIEDHEWPPYRASLAHIRSTFEEPRPAPDSRVQYYSHLLAGQATAERDAWDFAHQQGMGPVHVSYDYNRRYAYVTTKIPRESTLGRKWGLGQPEISDLGFRRTKDAYAYWKVDKRGAQLLRLDLWSSGSHAAQTTSWQNVYRGLSRGLFGCLSCFG</sequence>
<evidence type="ECO:0000313" key="1">
    <source>
        <dbReference type="EMBL" id="GAK65212.1"/>
    </source>
</evidence>
<dbReference type="AlphaFoldDB" id="A0A081CEW6"/>
<name>A0A081CEW6_PSEA2</name>
<dbReference type="Proteomes" id="UP000053758">
    <property type="component" value="Unassembled WGS sequence"/>
</dbReference>
<organism evidence="1 2">
    <name type="scientific">Pseudozyma antarctica</name>
    <name type="common">Yeast</name>
    <name type="synonym">Candida antarctica</name>
    <dbReference type="NCBI Taxonomy" id="84753"/>
    <lineage>
        <taxon>Eukaryota</taxon>
        <taxon>Fungi</taxon>
        <taxon>Dikarya</taxon>
        <taxon>Basidiomycota</taxon>
        <taxon>Ustilaginomycotina</taxon>
        <taxon>Ustilaginomycetes</taxon>
        <taxon>Ustilaginales</taxon>
        <taxon>Ustilaginaceae</taxon>
        <taxon>Moesziomyces</taxon>
    </lineage>
</organism>
<proteinExistence type="predicted"/>
<dbReference type="HOGENOM" id="CLU_131678_1_0_1"/>
<dbReference type="OrthoDB" id="2542148at2759"/>
<gene>
    <name evidence="1" type="ORF">PAN0_008d3429</name>
</gene>
<protein>
    <submittedName>
        <fullName evidence="1">Uncharacterized protein</fullName>
    </submittedName>
</protein>
<accession>A0A081CEW6</accession>
<keyword evidence="2" id="KW-1185">Reference proteome</keyword>
<evidence type="ECO:0000313" key="2">
    <source>
        <dbReference type="Proteomes" id="UP000053758"/>
    </source>
</evidence>
<dbReference type="EMBL" id="DF830075">
    <property type="protein sequence ID" value="GAK65212.1"/>
    <property type="molecule type" value="Genomic_DNA"/>
</dbReference>
<dbReference type="GeneID" id="26304372"/>
<dbReference type="RefSeq" id="XP_014656416.1">
    <property type="nucleotide sequence ID" value="XM_014800930.1"/>
</dbReference>